<sequence>MSDSTSKKNPFADVLAYFNEDSKSSKYARNFDEFKESNISSQPSVGKGIEGIRDLLQKVIYEQTFFNLLTAAKLKYIFNGASNCFTSDNVIGLAIFSRSTLEHTAAYAHVINKLEFTIDKLTGQTNQNVTEKLLNDLSLNYHISYYGTGNRNEKKHNSKKPIHIHDAIKTLDSCFGKIDTSNEVDNTNSPHHSFLFQEAFTKDEAIERFGIPIDPFPKSHIVKADYDFLCDFVHPNYGSNFLVTSGNLAEGLIDSPNEHVRNLNILFVKKCLRYWLYYKELGLIDARANLKLNSWLQRSQKRGAKASRIFSKKLPKYHGDGNSIDSPYSFPTARDKIEEFEMFKILLKDLKGKDYKQSVAKMVEDYIIDKIELDNGKIIFVKFSKAMF</sequence>
<reference evidence="1 2" key="1">
    <citation type="submission" date="2016-10" db="EMBL/GenBank/DDBJ databases">
        <authorList>
            <person name="de Groot N.N."/>
        </authorList>
    </citation>
    <scope>NUCLEOTIDE SEQUENCE [LARGE SCALE GENOMIC DNA]</scope>
    <source>
        <strain evidence="1 2">DSM 12130</strain>
    </source>
</reference>
<dbReference type="EMBL" id="FNJI01000087">
    <property type="protein sequence ID" value="SDP84708.1"/>
    <property type="molecule type" value="Genomic_DNA"/>
</dbReference>
<evidence type="ECO:0000313" key="1">
    <source>
        <dbReference type="EMBL" id="SDP84708.1"/>
    </source>
</evidence>
<keyword evidence="2" id="KW-1185">Reference proteome</keyword>
<dbReference type="Proteomes" id="UP000199073">
    <property type="component" value="Unassembled WGS sequence"/>
</dbReference>
<proteinExistence type="predicted"/>
<protein>
    <submittedName>
        <fullName evidence="1">Uncharacterized protein</fullName>
    </submittedName>
</protein>
<dbReference type="RefSeq" id="WP_092226333.1">
    <property type="nucleotide sequence ID" value="NZ_FNJI01000087.1"/>
</dbReference>
<organism evidence="1 2">
    <name type="scientific">Desulforhopalus singaporensis</name>
    <dbReference type="NCBI Taxonomy" id="91360"/>
    <lineage>
        <taxon>Bacteria</taxon>
        <taxon>Pseudomonadati</taxon>
        <taxon>Thermodesulfobacteriota</taxon>
        <taxon>Desulfobulbia</taxon>
        <taxon>Desulfobulbales</taxon>
        <taxon>Desulfocapsaceae</taxon>
        <taxon>Desulforhopalus</taxon>
    </lineage>
</organism>
<dbReference type="AlphaFoldDB" id="A0A1H0W2E3"/>
<name>A0A1H0W2E3_9BACT</name>
<gene>
    <name evidence="1" type="ORF">SAMN05660330_04380</name>
</gene>
<evidence type="ECO:0000313" key="2">
    <source>
        <dbReference type="Proteomes" id="UP000199073"/>
    </source>
</evidence>
<dbReference type="OrthoDB" id="7808800at2"/>
<accession>A0A1H0W2E3</accession>